<reference evidence="1 2" key="1">
    <citation type="submission" date="2022-04" db="EMBL/GenBank/DDBJ databases">
        <title>Hymenobacter sp. isolated from the air.</title>
        <authorList>
            <person name="Won M."/>
            <person name="Lee C.-M."/>
            <person name="Woen H.-Y."/>
            <person name="Kwon S.-W."/>
        </authorList>
    </citation>
    <scope>NUCLEOTIDE SEQUENCE [LARGE SCALE GENOMIC DNA]</scope>
    <source>
        <strain evidence="2">5413 J-13</strain>
    </source>
</reference>
<protein>
    <submittedName>
        <fullName evidence="1">Uncharacterized protein</fullName>
    </submittedName>
</protein>
<evidence type="ECO:0000313" key="1">
    <source>
        <dbReference type="EMBL" id="UOR04590.1"/>
    </source>
</evidence>
<dbReference type="Proteomes" id="UP000829925">
    <property type="component" value="Chromosome"/>
</dbReference>
<accession>A0A8T9SWP8</accession>
<keyword evidence="2" id="KW-1185">Reference proteome</keyword>
<dbReference type="AlphaFoldDB" id="A0A8T9SWP8"/>
<proteinExistence type="predicted"/>
<sequence length="113" mass="12227">MKLRFEDNTLRLRLSAEEVAAFGESGHLVSHVPLAPGPEGTLTYALQRASDDSTAAAEALRVAYLPGHLTVLVPETIARNWVASEEISLSATLHVADAVELRILVEKDLGCRH</sequence>
<dbReference type="RefSeq" id="WP_245092308.1">
    <property type="nucleotide sequence ID" value="NZ_CP095053.1"/>
</dbReference>
<dbReference type="InterPro" id="IPR053825">
    <property type="entry name" value="DUF7009"/>
</dbReference>
<evidence type="ECO:0000313" key="2">
    <source>
        <dbReference type="Proteomes" id="UP000829925"/>
    </source>
</evidence>
<gene>
    <name evidence="1" type="ORF">MUN82_16780</name>
</gene>
<dbReference type="EMBL" id="CP095053">
    <property type="protein sequence ID" value="UOR04590.1"/>
    <property type="molecule type" value="Genomic_DNA"/>
</dbReference>
<dbReference type="Pfam" id="PF22668">
    <property type="entry name" value="DUF7009"/>
    <property type="match status" value="1"/>
</dbReference>
<dbReference type="KEGG" id="haei:MUN82_16780"/>
<organism evidence="1 2">
    <name type="scientific">Hymenobacter aerilatus</name>
    <dbReference type="NCBI Taxonomy" id="2932251"/>
    <lineage>
        <taxon>Bacteria</taxon>
        <taxon>Pseudomonadati</taxon>
        <taxon>Bacteroidota</taxon>
        <taxon>Cytophagia</taxon>
        <taxon>Cytophagales</taxon>
        <taxon>Hymenobacteraceae</taxon>
        <taxon>Hymenobacter</taxon>
    </lineage>
</organism>
<name>A0A8T9SWP8_9BACT</name>